<sequence length="70" mass="7607">MNERWLVERSARAPGSQSERLTRNWHTARAEHAHRARAAASGTRGGAGAADATATCVNNDFEILISKSFI</sequence>
<dbReference type="AlphaFoldDB" id="A0A4C1W4S0"/>
<evidence type="ECO:0000313" key="2">
    <source>
        <dbReference type="EMBL" id="GBP46003.1"/>
    </source>
</evidence>
<protein>
    <submittedName>
        <fullName evidence="2">Uncharacterized protein</fullName>
    </submittedName>
</protein>
<evidence type="ECO:0000313" key="3">
    <source>
        <dbReference type="Proteomes" id="UP000299102"/>
    </source>
</evidence>
<name>A0A4C1W4S0_EUMVA</name>
<evidence type="ECO:0000256" key="1">
    <source>
        <dbReference type="SAM" id="MobiDB-lite"/>
    </source>
</evidence>
<organism evidence="2 3">
    <name type="scientific">Eumeta variegata</name>
    <name type="common">Bagworm moth</name>
    <name type="synonym">Eumeta japonica</name>
    <dbReference type="NCBI Taxonomy" id="151549"/>
    <lineage>
        <taxon>Eukaryota</taxon>
        <taxon>Metazoa</taxon>
        <taxon>Ecdysozoa</taxon>
        <taxon>Arthropoda</taxon>
        <taxon>Hexapoda</taxon>
        <taxon>Insecta</taxon>
        <taxon>Pterygota</taxon>
        <taxon>Neoptera</taxon>
        <taxon>Endopterygota</taxon>
        <taxon>Lepidoptera</taxon>
        <taxon>Glossata</taxon>
        <taxon>Ditrysia</taxon>
        <taxon>Tineoidea</taxon>
        <taxon>Psychidae</taxon>
        <taxon>Oiketicinae</taxon>
        <taxon>Eumeta</taxon>
    </lineage>
</organism>
<proteinExistence type="predicted"/>
<keyword evidence="3" id="KW-1185">Reference proteome</keyword>
<feature type="region of interest" description="Disordered" evidence="1">
    <location>
        <begin position="1"/>
        <end position="23"/>
    </location>
</feature>
<dbReference type="EMBL" id="BGZK01000475">
    <property type="protein sequence ID" value="GBP46003.1"/>
    <property type="molecule type" value="Genomic_DNA"/>
</dbReference>
<dbReference type="Proteomes" id="UP000299102">
    <property type="component" value="Unassembled WGS sequence"/>
</dbReference>
<accession>A0A4C1W4S0</accession>
<gene>
    <name evidence="2" type="ORF">EVAR_24196_1</name>
</gene>
<reference evidence="2 3" key="1">
    <citation type="journal article" date="2019" name="Commun. Biol.">
        <title>The bagworm genome reveals a unique fibroin gene that provides high tensile strength.</title>
        <authorList>
            <person name="Kono N."/>
            <person name="Nakamura H."/>
            <person name="Ohtoshi R."/>
            <person name="Tomita M."/>
            <person name="Numata K."/>
            <person name="Arakawa K."/>
        </authorList>
    </citation>
    <scope>NUCLEOTIDE SEQUENCE [LARGE SCALE GENOMIC DNA]</scope>
</reference>
<comment type="caution">
    <text evidence="2">The sequence shown here is derived from an EMBL/GenBank/DDBJ whole genome shotgun (WGS) entry which is preliminary data.</text>
</comment>
<feature type="compositionally biased region" description="Basic and acidic residues" evidence="1">
    <location>
        <begin position="1"/>
        <end position="11"/>
    </location>
</feature>